<keyword evidence="1" id="KW-0805">Transcription regulation</keyword>
<dbReference type="Pfam" id="PF01638">
    <property type="entry name" value="HxlR"/>
    <property type="match status" value="1"/>
</dbReference>
<feature type="domain" description="HTH hxlR-type" evidence="4">
    <location>
        <begin position="9"/>
        <end position="109"/>
    </location>
</feature>
<dbReference type="RefSeq" id="WP_188550285.1">
    <property type="nucleotide sequence ID" value="NZ_BMFY01000005.1"/>
</dbReference>
<dbReference type="InterPro" id="IPR036388">
    <property type="entry name" value="WH-like_DNA-bd_sf"/>
</dbReference>
<reference evidence="5" key="2">
    <citation type="submission" date="2020-09" db="EMBL/GenBank/DDBJ databases">
        <authorList>
            <person name="Sun Q."/>
            <person name="Zhou Y."/>
        </authorList>
    </citation>
    <scope>NUCLEOTIDE SEQUENCE</scope>
    <source>
        <strain evidence="5">CGMCC 1.12785</strain>
    </source>
</reference>
<evidence type="ECO:0000313" key="5">
    <source>
        <dbReference type="EMBL" id="GGA12884.1"/>
    </source>
</evidence>
<dbReference type="EMBL" id="BMFY01000005">
    <property type="protein sequence ID" value="GGA12884.1"/>
    <property type="molecule type" value="Genomic_DNA"/>
</dbReference>
<sequence>MESEHRSGCPINLSLEVLGDSWSLIVIRDIMFGDRRHYRQLLNESEEGIASNILSDRLKRLTAHGLVTKQSDPAHKQRQLYSLTEQSIQLVPVLVQLGAWGRKFLPASPELSIRARILDEGGPELWADFMDELRVMHLGAEPRASAESVFEKLEKAYQEAVAAGRSS</sequence>
<accession>A0A8J2TXS8</accession>
<dbReference type="GO" id="GO:0003677">
    <property type="term" value="F:DNA binding"/>
    <property type="evidence" value="ECO:0007669"/>
    <property type="project" value="UniProtKB-KW"/>
</dbReference>
<dbReference type="PANTHER" id="PTHR33204:SF37">
    <property type="entry name" value="HTH-TYPE TRANSCRIPTIONAL REGULATOR YODB"/>
    <property type="match status" value="1"/>
</dbReference>
<dbReference type="PANTHER" id="PTHR33204">
    <property type="entry name" value="TRANSCRIPTIONAL REGULATOR, MARR FAMILY"/>
    <property type="match status" value="1"/>
</dbReference>
<gene>
    <name evidence="5" type="ORF">GCM10011333_14730</name>
</gene>
<evidence type="ECO:0000256" key="3">
    <source>
        <dbReference type="ARBA" id="ARBA00023163"/>
    </source>
</evidence>
<dbReference type="Gene3D" id="1.10.10.10">
    <property type="entry name" value="Winged helix-like DNA-binding domain superfamily/Winged helix DNA-binding domain"/>
    <property type="match status" value="1"/>
</dbReference>
<evidence type="ECO:0000259" key="4">
    <source>
        <dbReference type="PROSITE" id="PS51118"/>
    </source>
</evidence>
<keyword evidence="2" id="KW-0238">DNA-binding</keyword>
<dbReference type="SUPFAM" id="SSF46785">
    <property type="entry name" value="Winged helix' DNA-binding domain"/>
    <property type="match status" value="1"/>
</dbReference>
<dbReference type="PROSITE" id="PS51118">
    <property type="entry name" value="HTH_HXLR"/>
    <property type="match status" value="1"/>
</dbReference>
<reference evidence="5" key="1">
    <citation type="journal article" date="2014" name="Int. J. Syst. Evol. Microbiol.">
        <title>Complete genome sequence of Corynebacterium casei LMG S-19264T (=DSM 44701T), isolated from a smear-ripened cheese.</title>
        <authorList>
            <consortium name="US DOE Joint Genome Institute (JGI-PGF)"/>
            <person name="Walter F."/>
            <person name="Albersmeier A."/>
            <person name="Kalinowski J."/>
            <person name="Ruckert C."/>
        </authorList>
    </citation>
    <scope>NUCLEOTIDE SEQUENCE</scope>
    <source>
        <strain evidence="5">CGMCC 1.12785</strain>
    </source>
</reference>
<evidence type="ECO:0000256" key="1">
    <source>
        <dbReference type="ARBA" id="ARBA00023015"/>
    </source>
</evidence>
<dbReference type="InterPro" id="IPR002577">
    <property type="entry name" value="HTH_HxlR"/>
</dbReference>
<evidence type="ECO:0000256" key="2">
    <source>
        <dbReference type="ARBA" id="ARBA00023125"/>
    </source>
</evidence>
<keyword evidence="3" id="KW-0804">Transcription</keyword>
<dbReference type="Proteomes" id="UP000616114">
    <property type="component" value="Unassembled WGS sequence"/>
</dbReference>
<evidence type="ECO:0000313" key="6">
    <source>
        <dbReference type="Proteomes" id="UP000616114"/>
    </source>
</evidence>
<keyword evidence="6" id="KW-1185">Reference proteome</keyword>
<name>A0A8J2TXS8_9MICO</name>
<proteinExistence type="predicted"/>
<organism evidence="5 6">
    <name type="scientific">Sediminivirga luteola</name>
    <dbReference type="NCBI Taxonomy" id="1774748"/>
    <lineage>
        <taxon>Bacteria</taxon>
        <taxon>Bacillati</taxon>
        <taxon>Actinomycetota</taxon>
        <taxon>Actinomycetes</taxon>
        <taxon>Micrococcales</taxon>
        <taxon>Brevibacteriaceae</taxon>
        <taxon>Sediminivirga</taxon>
    </lineage>
</organism>
<dbReference type="AlphaFoldDB" id="A0A8J2TXS8"/>
<comment type="caution">
    <text evidence="5">The sequence shown here is derived from an EMBL/GenBank/DDBJ whole genome shotgun (WGS) entry which is preliminary data.</text>
</comment>
<dbReference type="InterPro" id="IPR036390">
    <property type="entry name" value="WH_DNA-bd_sf"/>
</dbReference>
<protein>
    <submittedName>
        <fullName evidence="5">Transcriptional regulator</fullName>
    </submittedName>
</protein>